<evidence type="ECO:0008006" key="3">
    <source>
        <dbReference type="Google" id="ProtNLM"/>
    </source>
</evidence>
<dbReference type="SUPFAM" id="SSF143744">
    <property type="entry name" value="GlcG-like"/>
    <property type="match status" value="1"/>
</dbReference>
<dbReference type="PANTHER" id="PTHR34309">
    <property type="entry name" value="SLR1406 PROTEIN"/>
    <property type="match status" value="1"/>
</dbReference>
<dbReference type="InterPro" id="IPR005624">
    <property type="entry name" value="PduO/GlcC-like"/>
</dbReference>
<accession>A0A254TNC7</accession>
<dbReference type="InterPro" id="IPR038084">
    <property type="entry name" value="PduO/GlcC-like_sf"/>
</dbReference>
<dbReference type="InterPro" id="IPR052517">
    <property type="entry name" value="GlcG_carb_metab_protein"/>
</dbReference>
<name>A0A254TNC7_9BURK</name>
<dbReference type="Proteomes" id="UP000197535">
    <property type="component" value="Unassembled WGS sequence"/>
</dbReference>
<dbReference type="PANTHER" id="PTHR34309:SF10">
    <property type="entry name" value="SLR1406 PROTEIN"/>
    <property type="match status" value="1"/>
</dbReference>
<organism evidence="1 2">
    <name type="scientific">Noviherbaspirillum denitrificans</name>
    <dbReference type="NCBI Taxonomy" id="1968433"/>
    <lineage>
        <taxon>Bacteria</taxon>
        <taxon>Pseudomonadati</taxon>
        <taxon>Pseudomonadota</taxon>
        <taxon>Betaproteobacteria</taxon>
        <taxon>Burkholderiales</taxon>
        <taxon>Oxalobacteraceae</taxon>
        <taxon>Noviherbaspirillum</taxon>
    </lineage>
</organism>
<gene>
    <name evidence="1" type="ORF">AYR66_13720</name>
</gene>
<dbReference type="AlphaFoldDB" id="A0A254TNC7"/>
<proteinExistence type="predicted"/>
<comment type="caution">
    <text evidence="1">The sequence shown here is derived from an EMBL/GenBank/DDBJ whole genome shotgun (WGS) entry which is preliminary data.</text>
</comment>
<dbReference type="Pfam" id="PF03928">
    <property type="entry name" value="HbpS-like"/>
    <property type="match status" value="1"/>
</dbReference>
<keyword evidence="2" id="KW-1185">Reference proteome</keyword>
<protein>
    <recommendedName>
        <fullName evidence="3">Heme-binding protein</fullName>
    </recommendedName>
</protein>
<evidence type="ECO:0000313" key="1">
    <source>
        <dbReference type="EMBL" id="OWW22852.1"/>
    </source>
</evidence>
<evidence type="ECO:0000313" key="2">
    <source>
        <dbReference type="Proteomes" id="UP000197535"/>
    </source>
</evidence>
<dbReference type="Gene3D" id="3.30.450.150">
    <property type="entry name" value="Haem-degrading domain"/>
    <property type="match status" value="1"/>
</dbReference>
<dbReference type="EMBL" id="LSTO01000001">
    <property type="protein sequence ID" value="OWW22852.1"/>
    <property type="molecule type" value="Genomic_DNA"/>
</dbReference>
<sequence length="148" mass="14923">MPGPLPAANISLEQAERVVAATIDYARQNKTALTVVVVDAAGHVVTGARMNGVPFGTFDVARGKAIASVATGGVSGRALMERYKANPIVFGQISSLSYGGPMFPSQGSLPIFHNGVLIGAVGASGASSQLDEDAGRAGIAAIGAKESR</sequence>
<reference evidence="1 2" key="1">
    <citation type="submission" date="2016-02" db="EMBL/GenBank/DDBJ databases">
        <authorList>
            <person name="Wen L."/>
            <person name="He K."/>
            <person name="Yang H."/>
        </authorList>
    </citation>
    <scope>NUCLEOTIDE SEQUENCE [LARGE SCALE GENOMIC DNA]</scope>
    <source>
        <strain evidence="1 2">TSA40</strain>
    </source>
</reference>